<sequence>MTDREPLTAKQEQIFNFIKSEISSKGYPPSVREICDEVGLSSTSSVHAHIKTLEKKGYIRSVSSKNRAIEVLDDDFNALARREITNVPLVGKVAAGSPILATENVVDYFPFPVESLPNKETFMLTVKGDSMINMGIFDGDNLLVQKQNTAKNGDVIVALVEDSATVKRFYKEDGHIRLQPENDNMDPIIVKDCAILGKVIGLIRMNII</sequence>
<dbReference type="RefSeq" id="WP_078765109.1">
    <property type="nucleotide sequence ID" value="NZ_FUXZ01000002.1"/>
</dbReference>
<feature type="domain" description="LexA repressor DNA-binding" evidence="16">
    <location>
        <begin position="5"/>
        <end position="68"/>
    </location>
</feature>
<feature type="active site" description="For autocatalytic cleavage activity" evidence="13">
    <location>
        <position position="130"/>
    </location>
</feature>
<feature type="active site" description="For autocatalytic cleavage activity" evidence="13">
    <location>
        <position position="167"/>
    </location>
</feature>
<dbReference type="CDD" id="cd06529">
    <property type="entry name" value="S24_LexA-like"/>
    <property type="match status" value="1"/>
</dbReference>
<evidence type="ECO:0000256" key="9">
    <source>
        <dbReference type="ARBA" id="ARBA00023125"/>
    </source>
</evidence>
<evidence type="ECO:0000256" key="12">
    <source>
        <dbReference type="ARBA" id="ARBA00023236"/>
    </source>
</evidence>
<accession>A0A1T4V5Q5</accession>
<dbReference type="GO" id="GO:0006260">
    <property type="term" value="P:DNA replication"/>
    <property type="evidence" value="ECO:0007669"/>
    <property type="project" value="UniProtKB-UniRule"/>
</dbReference>
<gene>
    <name evidence="13" type="primary">lexA</name>
    <name evidence="17" type="ORF">SAMN02745111_00218</name>
</gene>
<dbReference type="Proteomes" id="UP000190814">
    <property type="component" value="Unassembled WGS sequence"/>
</dbReference>
<keyword evidence="12 13" id="KW-0742">SOS response</keyword>
<dbReference type="GO" id="GO:0003677">
    <property type="term" value="F:DNA binding"/>
    <property type="evidence" value="ECO:0007669"/>
    <property type="project" value="UniProtKB-UniRule"/>
</dbReference>
<dbReference type="GO" id="GO:0006281">
    <property type="term" value="P:DNA repair"/>
    <property type="evidence" value="ECO:0007669"/>
    <property type="project" value="UniProtKB-UniRule"/>
</dbReference>
<feature type="domain" description="Peptidase S24/S26A/S26B/S26C" evidence="15">
    <location>
        <begin position="88"/>
        <end position="200"/>
    </location>
</feature>
<dbReference type="InterPro" id="IPR006199">
    <property type="entry name" value="LexA_DNA-bd_dom"/>
</dbReference>
<dbReference type="AlphaFoldDB" id="A0A1T4V5Q5"/>
<keyword evidence="6 13" id="KW-0378">Hydrolase</keyword>
<reference evidence="17 18" key="1">
    <citation type="submission" date="2017-02" db="EMBL/GenBank/DDBJ databases">
        <authorList>
            <person name="Peterson S.W."/>
        </authorList>
    </citation>
    <scope>NUCLEOTIDE SEQUENCE [LARGE SCALE GENOMIC DNA]</scope>
    <source>
        <strain evidence="17 18">ATCC 35992</strain>
    </source>
</reference>
<name>A0A1T4V5Q5_9FIRM</name>
<comment type="catalytic activity">
    <reaction evidence="13">
        <text>Hydrolysis of Ala-|-Gly bond in repressor LexA.</text>
        <dbReference type="EC" id="3.4.21.88"/>
    </reaction>
</comment>
<dbReference type="HAMAP" id="MF_00015">
    <property type="entry name" value="LexA"/>
    <property type="match status" value="1"/>
</dbReference>
<dbReference type="GO" id="GO:0006508">
    <property type="term" value="P:proteolysis"/>
    <property type="evidence" value="ECO:0007669"/>
    <property type="project" value="InterPro"/>
</dbReference>
<keyword evidence="5 13" id="KW-0227">DNA damage</keyword>
<dbReference type="InterPro" id="IPR050077">
    <property type="entry name" value="LexA_repressor"/>
</dbReference>
<comment type="similarity">
    <text evidence="1 13 14">Belongs to the peptidase S24 family.</text>
</comment>
<dbReference type="NCBIfam" id="TIGR00498">
    <property type="entry name" value="lexA"/>
    <property type="match status" value="1"/>
</dbReference>
<dbReference type="Gene3D" id="1.10.10.10">
    <property type="entry name" value="Winged helix-like DNA-binding domain superfamily/Winged helix DNA-binding domain"/>
    <property type="match status" value="1"/>
</dbReference>
<evidence type="ECO:0000256" key="5">
    <source>
        <dbReference type="ARBA" id="ARBA00022763"/>
    </source>
</evidence>
<dbReference type="EC" id="3.4.21.88" evidence="13"/>
<evidence type="ECO:0000256" key="6">
    <source>
        <dbReference type="ARBA" id="ARBA00022801"/>
    </source>
</evidence>
<dbReference type="SUPFAM" id="SSF46785">
    <property type="entry name" value="Winged helix' DNA-binding domain"/>
    <property type="match status" value="1"/>
</dbReference>
<evidence type="ECO:0000256" key="2">
    <source>
        <dbReference type="ARBA" id="ARBA00011738"/>
    </source>
</evidence>
<evidence type="ECO:0000256" key="1">
    <source>
        <dbReference type="ARBA" id="ARBA00007484"/>
    </source>
</evidence>
<evidence type="ECO:0000256" key="14">
    <source>
        <dbReference type="RuleBase" id="RU003991"/>
    </source>
</evidence>
<evidence type="ECO:0000256" key="11">
    <source>
        <dbReference type="ARBA" id="ARBA00023204"/>
    </source>
</evidence>
<keyword evidence="9 13" id="KW-0238">DNA-binding</keyword>
<evidence type="ECO:0000256" key="4">
    <source>
        <dbReference type="ARBA" id="ARBA00022705"/>
    </source>
</evidence>
<dbReference type="GO" id="GO:0045892">
    <property type="term" value="P:negative regulation of DNA-templated transcription"/>
    <property type="evidence" value="ECO:0007669"/>
    <property type="project" value="UniProtKB-UniRule"/>
</dbReference>
<keyword evidence="3 13" id="KW-0678">Repressor</keyword>
<evidence type="ECO:0000256" key="7">
    <source>
        <dbReference type="ARBA" id="ARBA00022813"/>
    </source>
</evidence>
<evidence type="ECO:0000256" key="13">
    <source>
        <dbReference type="HAMAP-Rule" id="MF_00015"/>
    </source>
</evidence>
<keyword evidence="10 13" id="KW-0804">Transcription</keyword>
<keyword evidence="4 13" id="KW-0235">DNA replication</keyword>
<dbReference type="Pfam" id="PF00717">
    <property type="entry name" value="Peptidase_S24"/>
    <property type="match status" value="1"/>
</dbReference>
<dbReference type="SUPFAM" id="SSF51306">
    <property type="entry name" value="LexA/Signal peptidase"/>
    <property type="match status" value="1"/>
</dbReference>
<evidence type="ECO:0000313" key="17">
    <source>
        <dbReference type="EMBL" id="SKA60236.1"/>
    </source>
</evidence>
<dbReference type="PANTHER" id="PTHR33516">
    <property type="entry name" value="LEXA REPRESSOR"/>
    <property type="match status" value="1"/>
</dbReference>
<evidence type="ECO:0000313" key="18">
    <source>
        <dbReference type="Proteomes" id="UP000190814"/>
    </source>
</evidence>
<protein>
    <recommendedName>
        <fullName evidence="13">LexA repressor</fullName>
        <ecNumber evidence="13">3.4.21.88</ecNumber>
    </recommendedName>
</protein>
<dbReference type="InterPro" id="IPR015927">
    <property type="entry name" value="Peptidase_S24_S26A/B/C"/>
</dbReference>
<keyword evidence="11 13" id="KW-0234">DNA repair</keyword>
<dbReference type="OrthoDB" id="9802364at2"/>
<feature type="DNA-binding region" description="H-T-H motif" evidence="13">
    <location>
        <begin position="31"/>
        <end position="51"/>
    </location>
</feature>
<dbReference type="PRINTS" id="PR00726">
    <property type="entry name" value="LEXASERPTASE"/>
</dbReference>
<feature type="site" description="Cleavage; by autolysis" evidence="13">
    <location>
        <begin position="95"/>
        <end position="96"/>
    </location>
</feature>
<dbReference type="FunFam" id="1.10.10.10:FF:000009">
    <property type="entry name" value="LexA repressor"/>
    <property type="match status" value="1"/>
</dbReference>
<evidence type="ECO:0000256" key="3">
    <source>
        <dbReference type="ARBA" id="ARBA00022491"/>
    </source>
</evidence>
<comment type="subunit">
    <text evidence="2 13">Homodimer.</text>
</comment>
<dbReference type="Pfam" id="PF01726">
    <property type="entry name" value="LexA_DNA_bind"/>
    <property type="match status" value="1"/>
</dbReference>
<dbReference type="EMBL" id="FUXZ01000002">
    <property type="protein sequence ID" value="SKA60236.1"/>
    <property type="molecule type" value="Genomic_DNA"/>
</dbReference>
<evidence type="ECO:0000256" key="8">
    <source>
        <dbReference type="ARBA" id="ARBA00023015"/>
    </source>
</evidence>
<keyword evidence="8 13" id="KW-0805">Transcription regulation</keyword>
<evidence type="ECO:0000259" key="16">
    <source>
        <dbReference type="Pfam" id="PF01726"/>
    </source>
</evidence>
<proteinExistence type="inferred from homology"/>
<keyword evidence="7 13" id="KW-0068">Autocatalytic cleavage</keyword>
<evidence type="ECO:0000256" key="10">
    <source>
        <dbReference type="ARBA" id="ARBA00023163"/>
    </source>
</evidence>
<dbReference type="InterPro" id="IPR036390">
    <property type="entry name" value="WH_DNA-bd_sf"/>
</dbReference>
<evidence type="ECO:0000259" key="15">
    <source>
        <dbReference type="Pfam" id="PF00717"/>
    </source>
</evidence>
<dbReference type="GO" id="GO:0009432">
    <property type="term" value="P:SOS response"/>
    <property type="evidence" value="ECO:0007669"/>
    <property type="project" value="UniProtKB-UniRule"/>
</dbReference>
<dbReference type="InterPro" id="IPR039418">
    <property type="entry name" value="LexA-like"/>
</dbReference>
<dbReference type="InterPro" id="IPR006200">
    <property type="entry name" value="LexA"/>
</dbReference>
<dbReference type="InterPro" id="IPR006197">
    <property type="entry name" value="Peptidase_S24_LexA"/>
</dbReference>
<dbReference type="FunFam" id="2.10.109.10:FF:000001">
    <property type="entry name" value="LexA repressor"/>
    <property type="match status" value="1"/>
</dbReference>
<dbReference type="STRING" id="39495.SAMN02745111_00218"/>
<dbReference type="InterPro" id="IPR036286">
    <property type="entry name" value="LexA/Signal_pep-like_sf"/>
</dbReference>
<organism evidence="17 18">
    <name type="scientific">Eubacterium uniforme</name>
    <dbReference type="NCBI Taxonomy" id="39495"/>
    <lineage>
        <taxon>Bacteria</taxon>
        <taxon>Bacillati</taxon>
        <taxon>Bacillota</taxon>
        <taxon>Clostridia</taxon>
        <taxon>Eubacteriales</taxon>
        <taxon>Eubacteriaceae</taxon>
        <taxon>Eubacterium</taxon>
    </lineage>
</organism>
<dbReference type="PANTHER" id="PTHR33516:SF2">
    <property type="entry name" value="LEXA REPRESSOR-RELATED"/>
    <property type="match status" value="1"/>
</dbReference>
<keyword evidence="18" id="KW-1185">Reference proteome</keyword>
<dbReference type="InterPro" id="IPR036388">
    <property type="entry name" value="WH-like_DNA-bd_sf"/>
</dbReference>
<dbReference type="Gene3D" id="2.10.109.10">
    <property type="entry name" value="Umud Fragment, subunit A"/>
    <property type="match status" value="1"/>
</dbReference>
<dbReference type="GO" id="GO:0004252">
    <property type="term" value="F:serine-type endopeptidase activity"/>
    <property type="evidence" value="ECO:0007669"/>
    <property type="project" value="UniProtKB-UniRule"/>
</dbReference>
<comment type="function">
    <text evidence="13">Represses a number of genes involved in the response to DNA damage (SOS response), including recA and lexA. In the presence of single-stranded DNA, RecA interacts with LexA causing an autocatalytic cleavage which disrupts the DNA-binding part of LexA, leading to derepression of the SOS regulon and eventually DNA repair.</text>
</comment>